<dbReference type="Gene3D" id="3.40.50.10490">
    <property type="entry name" value="Glucose-6-phosphate isomerase like protein, domain 1"/>
    <property type="match status" value="1"/>
</dbReference>
<feature type="domain" description="SIS" evidence="1">
    <location>
        <begin position="1"/>
        <end position="98"/>
    </location>
</feature>
<gene>
    <name evidence="2" type="primary">frlB_4</name>
    <name evidence="2" type="ORF">NCTC9183_02219</name>
</gene>
<evidence type="ECO:0000313" key="2">
    <source>
        <dbReference type="EMBL" id="VTM52885.1"/>
    </source>
</evidence>
<dbReference type="GO" id="GO:0016787">
    <property type="term" value="F:hydrolase activity"/>
    <property type="evidence" value="ECO:0007669"/>
    <property type="project" value="UniProtKB-KW"/>
</dbReference>
<proteinExistence type="predicted"/>
<evidence type="ECO:0000259" key="1">
    <source>
        <dbReference type="PROSITE" id="PS51464"/>
    </source>
</evidence>
<dbReference type="GO" id="GO:0016853">
    <property type="term" value="F:isomerase activity"/>
    <property type="evidence" value="ECO:0007669"/>
    <property type="project" value="UniProtKB-KW"/>
</dbReference>
<dbReference type="EC" id="3.5.-.-" evidence="2"/>
<name>A0A4P0XZN1_KLEPN</name>
<dbReference type="InterPro" id="IPR001347">
    <property type="entry name" value="SIS_dom"/>
</dbReference>
<keyword evidence="2" id="KW-0413">Isomerase</keyword>
<protein>
    <submittedName>
        <fullName evidence="2">Phosphosugar isomerase</fullName>
        <ecNumber evidence="2">3.5.-.-</ecNumber>
    </submittedName>
</protein>
<dbReference type="GO" id="GO:0097367">
    <property type="term" value="F:carbohydrate derivative binding"/>
    <property type="evidence" value="ECO:0007669"/>
    <property type="project" value="InterPro"/>
</dbReference>
<dbReference type="AlphaFoldDB" id="A0A4P0XZN1"/>
<dbReference type="SUPFAM" id="SSF53697">
    <property type="entry name" value="SIS domain"/>
    <property type="match status" value="1"/>
</dbReference>
<dbReference type="GO" id="GO:1901135">
    <property type="term" value="P:carbohydrate derivative metabolic process"/>
    <property type="evidence" value="ECO:0007669"/>
    <property type="project" value="InterPro"/>
</dbReference>
<dbReference type="InterPro" id="IPR046348">
    <property type="entry name" value="SIS_dom_sf"/>
</dbReference>
<dbReference type="Proteomes" id="UP000507695">
    <property type="component" value="Unassembled WGS sequence"/>
</dbReference>
<sequence length="98" mass="10270">MLPVMNLSMRRPNALGKNSVVILASQQGNTAETVEAARIARQKGAATIGLVYTPGTPLCEHSDYTIEYCWRAIPETVDPTPAKSGIQPVAGAGSACAN</sequence>
<keyword evidence="2" id="KW-0378">Hydrolase</keyword>
<dbReference type="Pfam" id="PF01380">
    <property type="entry name" value="SIS"/>
    <property type="match status" value="1"/>
</dbReference>
<accession>A0A4P0XZN1</accession>
<dbReference type="PROSITE" id="PS51464">
    <property type="entry name" value="SIS"/>
    <property type="match status" value="1"/>
</dbReference>
<organism evidence="2">
    <name type="scientific">Klebsiella pneumoniae</name>
    <dbReference type="NCBI Taxonomy" id="573"/>
    <lineage>
        <taxon>Bacteria</taxon>
        <taxon>Pseudomonadati</taxon>
        <taxon>Pseudomonadota</taxon>
        <taxon>Gammaproteobacteria</taxon>
        <taxon>Enterobacterales</taxon>
        <taxon>Enterobacteriaceae</taxon>
        <taxon>Klebsiella/Raoultella group</taxon>
        <taxon>Klebsiella</taxon>
        <taxon>Klebsiella pneumoniae complex</taxon>
    </lineage>
</organism>
<reference evidence="2" key="1">
    <citation type="submission" date="2019-04" db="EMBL/GenBank/DDBJ databases">
        <authorList>
            <consortium name="Pathogen Informatics"/>
        </authorList>
    </citation>
    <scope>NUCLEOTIDE SEQUENCE</scope>
    <source>
        <strain evidence="2">NCTC9183</strain>
    </source>
</reference>
<dbReference type="EMBL" id="CABDVL010000003">
    <property type="protein sequence ID" value="VTM52885.1"/>
    <property type="molecule type" value="Genomic_DNA"/>
</dbReference>